<evidence type="ECO:0000256" key="3">
    <source>
        <dbReference type="ARBA" id="ARBA00008757"/>
    </source>
</evidence>
<evidence type="ECO:0000256" key="11">
    <source>
        <dbReference type="PIRSR" id="PIRSR612734-1"/>
    </source>
</evidence>
<dbReference type="GO" id="GO:0004371">
    <property type="term" value="F:glycerone kinase activity"/>
    <property type="evidence" value="ECO:0007669"/>
    <property type="project" value="UniProtKB-EC"/>
</dbReference>
<name>A0A0L1J0G5_ASPN3</name>
<evidence type="ECO:0000256" key="8">
    <source>
        <dbReference type="ARBA" id="ARBA00022840"/>
    </source>
</evidence>
<dbReference type="FunFam" id="3.30.1180.20:FF:000001">
    <property type="entry name" value="Dihydroxyacetone kinase 1"/>
    <property type="match status" value="1"/>
</dbReference>
<dbReference type="SUPFAM" id="SSF82549">
    <property type="entry name" value="DAK1/DegV-like"/>
    <property type="match status" value="1"/>
</dbReference>
<proteinExistence type="inferred from homology"/>
<protein>
    <submittedName>
        <fullName evidence="15">Putative dihydroxyacetone kinase (DakA)</fullName>
    </submittedName>
</protein>
<dbReference type="GeneID" id="26808981"/>
<feature type="non-terminal residue" evidence="15">
    <location>
        <position position="1"/>
    </location>
</feature>
<feature type="active site" description="Tele-hemiaminal-histidine intermediate" evidence="11">
    <location>
        <position position="275"/>
    </location>
</feature>
<evidence type="ECO:0000259" key="13">
    <source>
        <dbReference type="PROSITE" id="PS51480"/>
    </source>
</evidence>
<feature type="domain" description="DhaK" evidence="14">
    <location>
        <begin position="61"/>
        <end position="399"/>
    </location>
</feature>
<evidence type="ECO:0000256" key="12">
    <source>
        <dbReference type="PIRSR" id="PIRSR612734-2"/>
    </source>
</evidence>
<keyword evidence="16" id="KW-1185">Reference proteome</keyword>
<keyword evidence="7" id="KW-0319">Glycerol metabolism</keyword>
<dbReference type="STRING" id="1509407.A0A0L1J0G5"/>
<dbReference type="Gene3D" id="3.40.50.10440">
    <property type="entry name" value="Dihydroxyacetone kinase, domain 1"/>
    <property type="match status" value="1"/>
</dbReference>
<dbReference type="PROSITE" id="PS51480">
    <property type="entry name" value="DHAL"/>
    <property type="match status" value="1"/>
</dbReference>
<dbReference type="Gene3D" id="1.25.40.340">
    <property type="match status" value="1"/>
</dbReference>
<evidence type="ECO:0000256" key="4">
    <source>
        <dbReference type="ARBA" id="ARBA00022679"/>
    </source>
</evidence>
<dbReference type="InterPro" id="IPR036117">
    <property type="entry name" value="DhaL_dom_sf"/>
</dbReference>
<evidence type="ECO:0000256" key="9">
    <source>
        <dbReference type="ARBA" id="ARBA00047974"/>
    </source>
</evidence>
<organism evidence="15 16">
    <name type="scientific">Aspergillus nomiae NRRL (strain ATCC 15546 / NRRL 13137 / CBS 260.88 / M93)</name>
    <dbReference type="NCBI Taxonomy" id="1509407"/>
    <lineage>
        <taxon>Eukaryota</taxon>
        <taxon>Fungi</taxon>
        <taxon>Dikarya</taxon>
        <taxon>Ascomycota</taxon>
        <taxon>Pezizomycotina</taxon>
        <taxon>Eurotiomycetes</taxon>
        <taxon>Eurotiomycetidae</taxon>
        <taxon>Eurotiales</taxon>
        <taxon>Aspergillaceae</taxon>
        <taxon>Aspergillus</taxon>
        <taxon>Aspergillus subgen. Circumdati</taxon>
    </lineage>
</organism>
<comment type="catalytic activity">
    <reaction evidence="9">
        <text>D-glyceraldehyde + ATP = D-glyceraldehyde 3-phosphate + ADP + H(+)</text>
        <dbReference type="Rhea" id="RHEA:13941"/>
        <dbReference type="ChEBI" id="CHEBI:15378"/>
        <dbReference type="ChEBI" id="CHEBI:17378"/>
        <dbReference type="ChEBI" id="CHEBI:30616"/>
        <dbReference type="ChEBI" id="CHEBI:59776"/>
        <dbReference type="ChEBI" id="CHEBI:456216"/>
        <dbReference type="EC" id="2.7.1.28"/>
    </reaction>
</comment>
<dbReference type="PANTHER" id="PTHR28629">
    <property type="entry name" value="TRIOKINASE/FMN CYCLASE"/>
    <property type="match status" value="1"/>
</dbReference>
<dbReference type="SMART" id="SM01120">
    <property type="entry name" value="Dak2"/>
    <property type="match status" value="1"/>
</dbReference>
<evidence type="ECO:0000313" key="15">
    <source>
        <dbReference type="EMBL" id="KNG85259.1"/>
    </source>
</evidence>
<dbReference type="NCBIfam" id="TIGR02361">
    <property type="entry name" value="dak_ATP"/>
    <property type="match status" value="1"/>
</dbReference>
<dbReference type="FunFam" id="3.40.50.10440:FF:000002">
    <property type="entry name" value="Dihydroxyacetone kinase"/>
    <property type="match status" value="1"/>
</dbReference>
<evidence type="ECO:0000313" key="16">
    <source>
        <dbReference type="Proteomes" id="UP000037505"/>
    </source>
</evidence>
<keyword evidence="6 15" id="KW-0418">Kinase</keyword>
<evidence type="ECO:0000256" key="1">
    <source>
        <dbReference type="ARBA" id="ARBA00003264"/>
    </source>
</evidence>
<comment type="catalytic activity">
    <reaction evidence="10">
        <text>dihydroxyacetone + ATP = dihydroxyacetone phosphate + ADP + H(+)</text>
        <dbReference type="Rhea" id="RHEA:15773"/>
        <dbReference type="ChEBI" id="CHEBI:15378"/>
        <dbReference type="ChEBI" id="CHEBI:16016"/>
        <dbReference type="ChEBI" id="CHEBI:30616"/>
        <dbReference type="ChEBI" id="CHEBI:57642"/>
        <dbReference type="ChEBI" id="CHEBI:456216"/>
        <dbReference type="EC" id="2.7.1.29"/>
    </reaction>
</comment>
<evidence type="ECO:0000256" key="6">
    <source>
        <dbReference type="ARBA" id="ARBA00022777"/>
    </source>
</evidence>
<keyword evidence="4" id="KW-0808">Transferase</keyword>
<dbReference type="GO" id="GO:0005524">
    <property type="term" value="F:ATP binding"/>
    <property type="evidence" value="ECO:0007669"/>
    <property type="project" value="UniProtKB-KW"/>
</dbReference>
<dbReference type="GO" id="GO:0005829">
    <property type="term" value="C:cytosol"/>
    <property type="evidence" value="ECO:0007669"/>
    <property type="project" value="TreeGrafter"/>
</dbReference>
<dbReference type="PROSITE" id="PS51481">
    <property type="entry name" value="DHAK"/>
    <property type="match status" value="1"/>
</dbReference>
<dbReference type="Proteomes" id="UP000037505">
    <property type="component" value="Unassembled WGS sequence"/>
</dbReference>
<dbReference type="Pfam" id="PF02733">
    <property type="entry name" value="Dak1"/>
    <property type="match status" value="1"/>
</dbReference>
<evidence type="ECO:0000256" key="5">
    <source>
        <dbReference type="ARBA" id="ARBA00022741"/>
    </source>
</evidence>
<dbReference type="InterPro" id="IPR012734">
    <property type="entry name" value="DhaK_ATP"/>
</dbReference>
<dbReference type="UniPathway" id="UPA00617">
    <property type="reaction ID" value="UER00669"/>
</dbReference>
<evidence type="ECO:0000256" key="7">
    <source>
        <dbReference type="ARBA" id="ARBA00022798"/>
    </source>
</evidence>
<evidence type="ECO:0000256" key="2">
    <source>
        <dbReference type="ARBA" id="ARBA00004778"/>
    </source>
</evidence>
<dbReference type="SUPFAM" id="SSF101473">
    <property type="entry name" value="DhaL-like"/>
    <property type="match status" value="1"/>
</dbReference>
<accession>A0A0L1J0G5</accession>
<feature type="domain" description="DhaL" evidence="13">
    <location>
        <begin position="436"/>
        <end position="639"/>
    </location>
</feature>
<dbReference type="GO" id="GO:0019588">
    <property type="term" value="P:anaerobic glycerol catabolic process"/>
    <property type="evidence" value="ECO:0007669"/>
    <property type="project" value="UniProtKB-UniPathway"/>
</dbReference>
<dbReference type="AlphaFoldDB" id="A0A0L1J0G5"/>
<dbReference type="OrthoDB" id="1724672at2759"/>
<dbReference type="Pfam" id="PF02734">
    <property type="entry name" value="Dak2"/>
    <property type="match status" value="1"/>
</dbReference>
<keyword evidence="8" id="KW-0067">ATP-binding</keyword>
<evidence type="ECO:0000259" key="14">
    <source>
        <dbReference type="PROSITE" id="PS51481"/>
    </source>
</evidence>
<dbReference type="PANTHER" id="PTHR28629:SF14">
    <property type="entry name" value="DIHYDROXYACETONE KINASE 1"/>
    <property type="match status" value="1"/>
</dbReference>
<dbReference type="EMBL" id="JNOM01000165">
    <property type="protein sequence ID" value="KNG85259.1"/>
    <property type="molecule type" value="Genomic_DNA"/>
</dbReference>
<sequence length="645" mass="69169">LHNPQLVSPTPQDFRSFSTPEVERPIRCRRHTSISSCLLYLIRKLHTSYIMSAQTKHFFSDPNHLVVTALHSLTLTNPSLAFDPENKIIFRRPDSLKKKKVAIVSGGGSGHEPAFAGFVGQGFLDASVAGTIFASPSAVQIRKAALDCVDNEQGVFIIPMNYTGDVLNFGMAAEKARAAGIKTEFFAINDDAGVGKKKGGKVGRRGIGGGILVLKIVSALAETGASLEEIHRVAKQANSLLATVGSSLEHVHIPGRPASEDTIPVGEVEVGMGIHNEPGSHRMKFTLPELVKTMLFQILDHNDPDRAFITREPDDEFVLLINNLGGVSSLELSGITDEVYRQLEQDYSIKPVRVIQGTFLTSLNGLGFSASLLKLADNGLGAGKSFLELLDAPAEAVGWSAPIPTSTWDRRTDAPVELKKTKLAEEQPSNVKLDPATIRKVLGAGLRRIIDAEPTVTRYDTIVGDGDCGVGLKRGAEAVLALLEDNLSSLDDDVVKTVNRIVTIVENTMDGTSGAIYAIFLNALVHGLREQDKGKTTPATAEVWGEALKYSLGALGKYTPAKPGDRTMIDALVPFCDTLRDTKDVHAAAQAAQEGTEATKSMKASLGRSVYVGGEDEWVGKVPDPGAYGLSEFFTGLVEAIPKQA</sequence>
<dbReference type="InterPro" id="IPR004007">
    <property type="entry name" value="DhaL_dom"/>
</dbReference>
<keyword evidence="5" id="KW-0547">Nucleotide-binding</keyword>
<dbReference type="InterPro" id="IPR004006">
    <property type="entry name" value="DhaK_dom"/>
</dbReference>
<dbReference type="FunFam" id="1.25.40.340:FF:000001">
    <property type="entry name" value="Dihydroxyacetone kinase 1"/>
    <property type="match status" value="1"/>
</dbReference>
<comment type="caution">
    <text evidence="15">The sequence shown here is derived from an EMBL/GenBank/DDBJ whole genome shotgun (WGS) entry which is preliminary data.</text>
</comment>
<dbReference type="Gene3D" id="3.30.1180.20">
    <property type="entry name" value="Dihydroxyacetone kinase, domain 2"/>
    <property type="match status" value="1"/>
</dbReference>
<reference evidence="15 16" key="1">
    <citation type="submission" date="2014-06" db="EMBL/GenBank/DDBJ databases">
        <title>The Genome of the Aflatoxigenic Filamentous Fungus Aspergillus nomius.</title>
        <authorList>
            <person name="Moore M.G."/>
            <person name="Shannon B.M."/>
            <person name="Brian M.M."/>
        </authorList>
    </citation>
    <scope>NUCLEOTIDE SEQUENCE [LARGE SCALE GENOMIC DNA]</scope>
    <source>
        <strain evidence="15 16">NRRL 13137</strain>
    </source>
</reference>
<comment type="similarity">
    <text evidence="3">Belongs to the dihydroxyacetone kinase (DAK) family.</text>
</comment>
<dbReference type="InterPro" id="IPR050861">
    <property type="entry name" value="Dihydroxyacetone_Kinase"/>
</dbReference>
<gene>
    <name evidence="15" type="ORF">ANOM_007177</name>
</gene>
<dbReference type="RefSeq" id="XP_015406182.1">
    <property type="nucleotide sequence ID" value="XM_015552433.1"/>
</dbReference>
<feature type="binding site" evidence="12">
    <location>
        <begin position="108"/>
        <end position="111"/>
    </location>
    <ligand>
        <name>substrate</name>
    </ligand>
</feature>
<dbReference type="GO" id="GO:0050354">
    <property type="term" value="F:triokinase activity"/>
    <property type="evidence" value="ECO:0007669"/>
    <property type="project" value="UniProtKB-EC"/>
</dbReference>
<feature type="binding site" evidence="12">
    <location>
        <position position="165"/>
    </location>
    <ligand>
        <name>substrate</name>
    </ligand>
</feature>
<comment type="pathway">
    <text evidence="2">Polyol metabolism; glycerol fermentation; glycerone phosphate from glycerol (oxidative route): step 2/2.</text>
</comment>
<comment type="function">
    <text evidence="1">Catalyzes both the phosphorylation of dihydroxyacetone and of glyceraldehyde.</text>
</comment>
<evidence type="ECO:0000256" key="10">
    <source>
        <dbReference type="ARBA" id="ARBA00048898"/>
    </source>
</evidence>